<dbReference type="Proteomes" id="UP000006038">
    <property type="component" value="Chromosome 1"/>
</dbReference>
<keyword evidence="3" id="KW-1185">Reference proteome</keyword>
<reference evidence="2" key="2">
    <citation type="submission" date="2013-04" db="UniProtKB">
        <authorList>
            <consortium name="EnsemblPlants"/>
        </authorList>
    </citation>
    <scope>IDENTIFICATION</scope>
</reference>
<feature type="region of interest" description="Disordered" evidence="1">
    <location>
        <begin position="93"/>
        <end position="112"/>
    </location>
</feature>
<dbReference type="Gramene" id="OB01G31170.1">
    <property type="protein sequence ID" value="OB01G31170.1"/>
    <property type="gene ID" value="OB01G31170"/>
</dbReference>
<dbReference type="AlphaFoldDB" id="J3L1L1"/>
<sequence>MPRFLSQVVGSMTAAARTMNSCFPWIPEELHARAGEELVKVVALEDEEADGDEVELNVHEESDGPPADGAEGEPADVRVAGDGAVGAHAALDERAGVAADGADDGEQQQAEP</sequence>
<protein>
    <submittedName>
        <fullName evidence="2">Uncharacterized protein</fullName>
    </submittedName>
</protein>
<dbReference type="EnsemblPlants" id="OB01G31170.1">
    <property type="protein sequence ID" value="OB01G31170.1"/>
    <property type="gene ID" value="OB01G31170"/>
</dbReference>
<organism evidence="2">
    <name type="scientific">Oryza brachyantha</name>
    <name type="common">malo sina</name>
    <dbReference type="NCBI Taxonomy" id="4533"/>
    <lineage>
        <taxon>Eukaryota</taxon>
        <taxon>Viridiplantae</taxon>
        <taxon>Streptophyta</taxon>
        <taxon>Embryophyta</taxon>
        <taxon>Tracheophyta</taxon>
        <taxon>Spermatophyta</taxon>
        <taxon>Magnoliopsida</taxon>
        <taxon>Liliopsida</taxon>
        <taxon>Poales</taxon>
        <taxon>Poaceae</taxon>
        <taxon>BOP clade</taxon>
        <taxon>Oryzoideae</taxon>
        <taxon>Oryzeae</taxon>
        <taxon>Oryzinae</taxon>
        <taxon>Oryza</taxon>
    </lineage>
</organism>
<evidence type="ECO:0000256" key="1">
    <source>
        <dbReference type="SAM" id="MobiDB-lite"/>
    </source>
</evidence>
<reference evidence="2" key="1">
    <citation type="journal article" date="2013" name="Nat. Commun.">
        <title>Whole-genome sequencing of Oryza brachyantha reveals mechanisms underlying Oryza genome evolution.</title>
        <authorList>
            <person name="Chen J."/>
            <person name="Huang Q."/>
            <person name="Gao D."/>
            <person name="Wang J."/>
            <person name="Lang Y."/>
            <person name="Liu T."/>
            <person name="Li B."/>
            <person name="Bai Z."/>
            <person name="Luis Goicoechea J."/>
            <person name="Liang C."/>
            <person name="Chen C."/>
            <person name="Zhang W."/>
            <person name="Sun S."/>
            <person name="Liao Y."/>
            <person name="Zhang X."/>
            <person name="Yang L."/>
            <person name="Song C."/>
            <person name="Wang M."/>
            <person name="Shi J."/>
            <person name="Liu G."/>
            <person name="Liu J."/>
            <person name="Zhou H."/>
            <person name="Zhou W."/>
            <person name="Yu Q."/>
            <person name="An N."/>
            <person name="Chen Y."/>
            <person name="Cai Q."/>
            <person name="Wang B."/>
            <person name="Liu B."/>
            <person name="Min J."/>
            <person name="Huang Y."/>
            <person name="Wu H."/>
            <person name="Li Z."/>
            <person name="Zhang Y."/>
            <person name="Yin Y."/>
            <person name="Song W."/>
            <person name="Jiang J."/>
            <person name="Jackson S.A."/>
            <person name="Wing R.A."/>
            <person name="Wang J."/>
            <person name="Chen M."/>
        </authorList>
    </citation>
    <scope>NUCLEOTIDE SEQUENCE [LARGE SCALE GENOMIC DNA]</scope>
    <source>
        <strain evidence="2">cv. IRGC 101232</strain>
    </source>
</reference>
<proteinExistence type="predicted"/>
<feature type="region of interest" description="Disordered" evidence="1">
    <location>
        <begin position="47"/>
        <end position="87"/>
    </location>
</feature>
<evidence type="ECO:0000313" key="2">
    <source>
        <dbReference type="EnsemblPlants" id="OB01G31170.1"/>
    </source>
</evidence>
<dbReference type="HOGENOM" id="CLU_2392411_0_0_1"/>
<name>J3L1L1_ORYBR</name>
<accession>J3L1L1</accession>
<feature type="compositionally biased region" description="Low complexity" evidence="1">
    <location>
        <begin position="77"/>
        <end position="87"/>
    </location>
</feature>
<evidence type="ECO:0000313" key="3">
    <source>
        <dbReference type="Proteomes" id="UP000006038"/>
    </source>
</evidence>